<reference evidence="1 2" key="2">
    <citation type="submission" date="2019-01" db="EMBL/GenBank/DDBJ databases">
        <title>The decoding of complex shrimp genome reveals the adaptation for benthos swimmer, frequently molting mechanism and breeding impact on genome.</title>
        <authorList>
            <person name="Sun Y."/>
            <person name="Gao Y."/>
            <person name="Yu Y."/>
        </authorList>
    </citation>
    <scope>NUCLEOTIDE SEQUENCE [LARGE SCALE GENOMIC DNA]</scope>
    <source>
        <tissue evidence="1">Muscle</tissue>
    </source>
</reference>
<keyword evidence="2" id="KW-1185">Reference proteome</keyword>
<dbReference type="Proteomes" id="UP000283509">
    <property type="component" value="Unassembled WGS sequence"/>
</dbReference>
<dbReference type="Pfam" id="PF12775">
    <property type="entry name" value="AAA_7"/>
    <property type="match status" value="1"/>
</dbReference>
<dbReference type="PANTHER" id="PTHR22878:SF71">
    <property type="entry name" value="DYNEIN, AXONEMAL, HEAVY CHAIN 3"/>
    <property type="match status" value="1"/>
</dbReference>
<dbReference type="OrthoDB" id="5593012at2759"/>
<dbReference type="GO" id="GO:0051959">
    <property type="term" value="F:dynein light intermediate chain binding"/>
    <property type="evidence" value="ECO:0007669"/>
    <property type="project" value="InterPro"/>
</dbReference>
<protein>
    <submittedName>
        <fullName evidence="1">Putative dynein heavy chain 3, axonemal-like</fullName>
    </submittedName>
</protein>
<comment type="caution">
    <text evidence="1">The sequence shown here is derived from an EMBL/GenBank/DDBJ whole genome shotgun (WGS) entry which is preliminary data.</text>
</comment>
<dbReference type="GO" id="GO:0030286">
    <property type="term" value="C:dynein complex"/>
    <property type="evidence" value="ECO:0007669"/>
    <property type="project" value="InterPro"/>
</dbReference>
<dbReference type="Gene3D" id="3.40.50.300">
    <property type="entry name" value="P-loop containing nucleotide triphosphate hydrolases"/>
    <property type="match status" value="1"/>
</dbReference>
<evidence type="ECO:0000313" key="2">
    <source>
        <dbReference type="Proteomes" id="UP000283509"/>
    </source>
</evidence>
<reference evidence="1 2" key="1">
    <citation type="submission" date="2018-04" db="EMBL/GenBank/DDBJ databases">
        <authorList>
            <person name="Zhang X."/>
            <person name="Yuan J."/>
            <person name="Li F."/>
            <person name="Xiang J."/>
        </authorList>
    </citation>
    <scope>NUCLEOTIDE SEQUENCE [LARGE SCALE GENOMIC DNA]</scope>
    <source>
        <tissue evidence="1">Muscle</tissue>
    </source>
</reference>
<dbReference type="InterPro" id="IPR026983">
    <property type="entry name" value="DHC"/>
</dbReference>
<proteinExistence type="predicted"/>
<name>A0A423THV8_PENVA</name>
<gene>
    <name evidence="1" type="ORF">C7M84_005420</name>
</gene>
<dbReference type="GO" id="GO:0045505">
    <property type="term" value="F:dynein intermediate chain binding"/>
    <property type="evidence" value="ECO:0007669"/>
    <property type="project" value="InterPro"/>
</dbReference>
<accession>A0A423THV8</accession>
<dbReference type="SUPFAM" id="SSF52540">
    <property type="entry name" value="P-loop containing nucleoside triphosphate hydrolases"/>
    <property type="match status" value="1"/>
</dbReference>
<dbReference type="STRING" id="6689.A0A423THV8"/>
<sequence>MLPQRAVFVYRHYLYEREERSVSTLLIPTAETARLEFFLRTCLDHDVPLLVLGPSGTGKSASTTSLLVDLPKDKFIVNIVNFSARTSASQAQDIIMSKVDRRRKGVFGPAMGRKYVVFIDDVNMPQKEPYGAQPPIEFLRQWLDHKHFYDKKDTSKIELFGVLELL</sequence>
<dbReference type="PANTHER" id="PTHR22878">
    <property type="entry name" value="DYNEIN HEAVY CHAIN 6, AXONEMAL-LIKE-RELATED"/>
    <property type="match status" value="1"/>
</dbReference>
<dbReference type="InterPro" id="IPR027417">
    <property type="entry name" value="P-loop_NTPase"/>
</dbReference>
<organism evidence="1 2">
    <name type="scientific">Penaeus vannamei</name>
    <name type="common">Whiteleg shrimp</name>
    <name type="synonym">Litopenaeus vannamei</name>
    <dbReference type="NCBI Taxonomy" id="6689"/>
    <lineage>
        <taxon>Eukaryota</taxon>
        <taxon>Metazoa</taxon>
        <taxon>Ecdysozoa</taxon>
        <taxon>Arthropoda</taxon>
        <taxon>Crustacea</taxon>
        <taxon>Multicrustacea</taxon>
        <taxon>Malacostraca</taxon>
        <taxon>Eumalacostraca</taxon>
        <taxon>Eucarida</taxon>
        <taxon>Decapoda</taxon>
        <taxon>Dendrobranchiata</taxon>
        <taxon>Penaeoidea</taxon>
        <taxon>Penaeidae</taxon>
        <taxon>Penaeus</taxon>
    </lineage>
</organism>
<evidence type="ECO:0000313" key="1">
    <source>
        <dbReference type="EMBL" id="ROT76031.1"/>
    </source>
</evidence>
<dbReference type="EMBL" id="QCYY01001701">
    <property type="protein sequence ID" value="ROT76031.1"/>
    <property type="molecule type" value="Genomic_DNA"/>
</dbReference>
<dbReference type="GO" id="GO:0007018">
    <property type="term" value="P:microtubule-based movement"/>
    <property type="evidence" value="ECO:0007669"/>
    <property type="project" value="InterPro"/>
</dbReference>
<dbReference type="AlphaFoldDB" id="A0A423THV8"/>